<dbReference type="EMBL" id="RWJN01000278">
    <property type="protein sequence ID" value="TCD63742.1"/>
    <property type="molecule type" value="Genomic_DNA"/>
</dbReference>
<feature type="compositionally biased region" description="Polar residues" evidence="1">
    <location>
        <begin position="115"/>
        <end position="146"/>
    </location>
</feature>
<dbReference type="Proteomes" id="UP000292702">
    <property type="component" value="Unassembled WGS sequence"/>
</dbReference>
<feature type="compositionally biased region" description="Low complexity" evidence="1">
    <location>
        <begin position="526"/>
        <end position="538"/>
    </location>
</feature>
<gene>
    <name evidence="2" type="ORF">EIP91_004993</name>
</gene>
<protein>
    <submittedName>
        <fullName evidence="2">Uncharacterized protein</fullName>
    </submittedName>
</protein>
<evidence type="ECO:0000256" key="1">
    <source>
        <dbReference type="SAM" id="MobiDB-lite"/>
    </source>
</evidence>
<feature type="region of interest" description="Disordered" evidence="1">
    <location>
        <begin position="710"/>
        <end position="747"/>
    </location>
</feature>
<feature type="region of interest" description="Disordered" evidence="1">
    <location>
        <begin position="234"/>
        <end position="674"/>
    </location>
</feature>
<evidence type="ECO:0000313" key="3">
    <source>
        <dbReference type="Proteomes" id="UP000292702"/>
    </source>
</evidence>
<dbReference type="OrthoDB" id="3271227at2759"/>
<feature type="compositionally biased region" description="Basic residues" evidence="1">
    <location>
        <begin position="100"/>
        <end position="109"/>
    </location>
</feature>
<feature type="compositionally biased region" description="Low complexity" evidence="1">
    <location>
        <begin position="567"/>
        <end position="577"/>
    </location>
</feature>
<feature type="compositionally biased region" description="Polar residues" evidence="1">
    <location>
        <begin position="661"/>
        <end position="674"/>
    </location>
</feature>
<comment type="caution">
    <text evidence="2">The sequence shown here is derived from an EMBL/GenBank/DDBJ whole genome shotgun (WGS) entry which is preliminary data.</text>
</comment>
<organism evidence="2 3">
    <name type="scientific">Steccherinum ochraceum</name>
    <dbReference type="NCBI Taxonomy" id="92696"/>
    <lineage>
        <taxon>Eukaryota</taxon>
        <taxon>Fungi</taxon>
        <taxon>Dikarya</taxon>
        <taxon>Basidiomycota</taxon>
        <taxon>Agaricomycotina</taxon>
        <taxon>Agaricomycetes</taxon>
        <taxon>Polyporales</taxon>
        <taxon>Steccherinaceae</taxon>
        <taxon>Steccherinum</taxon>
    </lineage>
</organism>
<feature type="compositionally biased region" description="Polar residues" evidence="1">
    <location>
        <begin position="276"/>
        <end position="287"/>
    </location>
</feature>
<name>A0A4R0R8E6_9APHY</name>
<sequence length="779" mass="81968">MDSGSRIPQGTEIVADSEDEMVLDLPLKRAGNGNGPAPGDVSLIQTASFTAQQHSSHMTSNISYFTEQSKNLSQPPIAILPSAAEPITGFTGEAPAAPKPRPKPRPKKKPPPEAGQSTASSSSPTGQDTSVSTNTPNTSIDGPSSNVVKPRPKPRPKKPVQTGAGALGVVGLTADPIATASSRIQGDSTIIDDFTDHSMDIAERAKFRSRAARGKQPIVDVIEITDDEDELLLVPPKRSKAKEKSGKQPAKRPKIVHPEDLAGQESTQASLPIPTSDFSLHLSQGQLPPSDPPLPSTATLPPISTPPDMQQPHMREASPHGSPILNPARKRKRVIQTIGSDDEDVAQIPSSGTGAADTSMMLPPPPPFFASSSSAASTSGAGQPPLGPADASTTSSSAAPSAPAAKKRATKKQKGGEVGDKPSNADEDQSKPKAKGRRKKDDDDDEEFGSKPKAKPRRKPAAKSKKPESQVEVVVDMPPPRSRTRTKSNDVVPETQPGALTTPCPEGPSTGSASDGPNGAGRRKSPPVSAGPSSGGQSESAAPQKSGDQGKKDTSPASVTSGKPSDGKNSTGTLSSKSKGKRRAIESSDDEDEVVVQQPKSAKAKSTSQKDGPSKEQSNSQSSAGTALGRSGSFKENGEREVPQPPTSPQVARTPAPKSFSRGNSIVPKQSLTPMSELIRKVNSLPGSPFVAARPTHSPFLKSSKTMLRKIAPLHPNRRTPPPPPPRPPPPKKTKKQLAQEEKWEEELEESIDGWYCLPEEERAALRRAKRDAELGFDD</sequence>
<evidence type="ECO:0000313" key="2">
    <source>
        <dbReference type="EMBL" id="TCD63742.1"/>
    </source>
</evidence>
<keyword evidence="3" id="KW-1185">Reference proteome</keyword>
<dbReference type="AlphaFoldDB" id="A0A4R0R8E6"/>
<reference evidence="2 3" key="1">
    <citation type="submission" date="2018-11" db="EMBL/GenBank/DDBJ databases">
        <title>Genome assembly of Steccherinum ochraceum LE-BIN_3174, the white-rot fungus of the Steccherinaceae family (The Residual Polyporoid clade, Polyporales, Basidiomycota).</title>
        <authorList>
            <person name="Fedorova T.V."/>
            <person name="Glazunova O.A."/>
            <person name="Landesman E.O."/>
            <person name="Moiseenko K.V."/>
            <person name="Psurtseva N.V."/>
            <person name="Savinova O.S."/>
            <person name="Shakhova N.V."/>
            <person name="Tyazhelova T.V."/>
            <person name="Vasina D.V."/>
        </authorList>
    </citation>
    <scope>NUCLEOTIDE SEQUENCE [LARGE SCALE GENOMIC DNA]</scope>
    <source>
        <strain evidence="2 3">LE-BIN_3174</strain>
    </source>
</reference>
<proteinExistence type="predicted"/>
<feature type="compositionally biased region" description="Basic and acidic residues" evidence="1">
    <location>
        <begin position="414"/>
        <end position="431"/>
    </location>
</feature>
<dbReference type="STRING" id="92696.A0A4R0R8E6"/>
<feature type="compositionally biased region" description="Pro residues" evidence="1">
    <location>
        <begin position="719"/>
        <end position="729"/>
    </location>
</feature>
<feature type="region of interest" description="Disordered" evidence="1">
    <location>
        <begin position="76"/>
        <end position="165"/>
    </location>
</feature>
<feature type="compositionally biased region" description="Basic residues" evidence="1">
    <location>
        <begin position="452"/>
        <end position="464"/>
    </location>
</feature>
<accession>A0A4R0R8E6</accession>
<feature type="compositionally biased region" description="Polar residues" evidence="1">
    <location>
        <begin position="598"/>
        <end position="625"/>
    </location>
</feature>
<feature type="compositionally biased region" description="Low complexity" evidence="1">
    <location>
        <begin position="369"/>
        <end position="404"/>
    </location>
</feature>